<comment type="subcellular location">
    <subcellularLocation>
        <location evidence="2">Cytoplasm</location>
    </subcellularLocation>
</comment>
<dbReference type="Proteomes" id="UP000660021">
    <property type="component" value="Unassembled WGS sequence"/>
</dbReference>
<dbReference type="Gene3D" id="3.10.340.11">
    <property type="entry name" value="Methenyltetrahydromethanopterin Cyclohydrolase, Chain A, domain 1"/>
    <property type="match status" value="1"/>
</dbReference>
<evidence type="ECO:0000256" key="4">
    <source>
        <dbReference type="ARBA" id="ARBA00006902"/>
    </source>
</evidence>
<name>A0ABR7HVK3_9FIRM</name>
<comment type="function">
    <text evidence="1">Catalyzes the hydrolysis of methenyl-H(4)MPT(+) to 5-formyl-H(4)MPT.</text>
</comment>
<evidence type="ECO:0000256" key="2">
    <source>
        <dbReference type="ARBA" id="ARBA00004496"/>
    </source>
</evidence>
<evidence type="ECO:0000256" key="10">
    <source>
        <dbReference type="ARBA" id="ARBA00030468"/>
    </source>
</evidence>
<keyword evidence="9" id="KW-0378">Hydrolase</keyword>
<dbReference type="SUPFAM" id="SSF56199">
    <property type="entry name" value="Methenyltetrahydromethanopterin cyclohydrolase"/>
    <property type="match status" value="1"/>
</dbReference>
<evidence type="ECO:0000256" key="11">
    <source>
        <dbReference type="ARBA" id="ARBA00048684"/>
    </source>
</evidence>
<evidence type="ECO:0000256" key="8">
    <source>
        <dbReference type="ARBA" id="ARBA00022563"/>
    </source>
</evidence>
<evidence type="ECO:0000313" key="12">
    <source>
        <dbReference type="EMBL" id="MBC5731529.1"/>
    </source>
</evidence>
<evidence type="ECO:0000313" key="13">
    <source>
        <dbReference type="Proteomes" id="UP000660021"/>
    </source>
</evidence>
<evidence type="ECO:0000256" key="7">
    <source>
        <dbReference type="ARBA" id="ARBA00022490"/>
    </source>
</evidence>
<comment type="pathway">
    <text evidence="3">One-carbon metabolism; formaldehyde degradation; formate from formaldehyde (H(4)MPT route): step 3/5.</text>
</comment>
<evidence type="ECO:0000256" key="6">
    <source>
        <dbReference type="ARBA" id="ARBA00020597"/>
    </source>
</evidence>
<dbReference type="RefSeq" id="WP_186964093.1">
    <property type="nucleotide sequence ID" value="NZ_JACOPR010000008.1"/>
</dbReference>
<comment type="similarity">
    <text evidence="4">Belongs to the MCH family.</text>
</comment>
<dbReference type="InterPro" id="IPR003209">
    <property type="entry name" value="METHMP_CycHdrlase"/>
</dbReference>
<organism evidence="12 13">
    <name type="scientific">Pseudoflavonifractor hominis</name>
    <dbReference type="NCBI Taxonomy" id="2763059"/>
    <lineage>
        <taxon>Bacteria</taxon>
        <taxon>Bacillati</taxon>
        <taxon>Bacillota</taxon>
        <taxon>Clostridia</taxon>
        <taxon>Eubacteriales</taxon>
        <taxon>Oscillospiraceae</taxon>
        <taxon>Pseudoflavonifractor</taxon>
    </lineage>
</organism>
<accession>A0ABR7HVK3</accession>
<reference evidence="12 13" key="1">
    <citation type="submission" date="2020-08" db="EMBL/GenBank/DDBJ databases">
        <title>Genome public.</title>
        <authorList>
            <person name="Liu C."/>
            <person name="Sun Q."/>
        </authorList>
    </citation>
    <scope>NUCLEOTIDE SEQUENCE [LARGE SCALE GENOMIC DNA]</scope>
    <source>
        <strain evidence="12 13">New-38</strain>
    </source>
</reference>
<dbReference type="Gene3D" id="3.30.1030.10">
    <property type="entry name" value="Methenyltetrahydromethanopterin Cyclohydrolase, Chain A, domain 2"/>
    <property type="match status" value="1"/>
</dbReference>
<comment type="caution">
    <text evidence="12">The sequence shown here is derived from an EMBL/GenBank/DDBJ whole genome shotgun (WGS) entry which is preliminary data.</text>
</comment>
<protein>
    <recommendedName>
        <fullName evidence="6">Methenyltetrahydromethanopterin cyclohydrolase</fullName>
        <ecNumber evidence="5">3.5.4.27</ecNumber>
    </recommendedName>
    <alternativeName>
        <fullName evidence="10">Methenyl-H4MPT cyclohydrolase</fullName>
    </alternativeName>
</protein>
<keyword evidence="7" id="KW-0963">Cytoplasm</keyword>
<sequence>MCYSLNERACRIIEENILPHLDALGVQVHVLKNGATVLDMGVFAKGGWMAAKYFTQSNLGGLGELTYGTMQVGSHRLPTTNIFVDRAAVAELAAHDAFLYIEYQGVKRSVSGPLRSVTGTDHFAQAVSYRDPAPRKIVAHIQIDELPDEGMTELIAGAVGRHPRDLYLLAARTGTLTGAAQVCARNVEQSLPSLLDQGFPIDAIVQACGSAPIPAVVDDEQLAYGRVNDGLIYGQETNLYVDCADEEITRLETILPFNKNGDVYGIPFETLFARCDYLWRNVPREWDAPCRVNFFNLRTGHSFSYGALHHGVLEQAFLGSNGGK</sequence>
<evidence type="ECO:0000256" key="5">
    <source>
        <dbReference type="ARBA" id="ARBA00012765"/>
    </source>
</evidence>
<keyword evidence="8" id="KW-0554">One-carbon metabolism</keyword>
<keyword evidence="13" id="KW-1185">Reference proteome</keyword>
<gene>
    <name evidence="12" type="ORF">H8S34_11935</name>
</gene>
<dbReference type="Pfam" id="PF02289">
    <property type="entry name" value="MCH"/>
    <property type="match status" value="1"/>
</dbReference>
<evidence type="ECO:0000256" key="3">
    <source>
        <dbReference type="ARBA" id="ARBA00005087"/>
    </source>
</evidence>
<proteinExistence type="inferred from homology"/>
<evidence type="ECO:0000256" key="1">
    <source>
        <dbReference type="ARBA" id="ARBA00004058"/>
    </source>
</evidence>
<evidence type="ECO:0000256" key="9">
    <source>
        <dbReference type="ARBA" id="ARBA00022801"/>
    </source>
</evidence>
<dbReference type="EMBL" id="JACOPR010000008">
    <property type="protein sequence ID" value="MBC5731529.1"/>
    <property type="molecule type" value="Genomic_DNA"/>
</dbReference>
<comment type="catalytic activity">
    <reaction evidence="11">
        <text>5,10-methenyl-5,6,7,8-tetrahydromethanopterin + H2O = N(5)-formyl-5,6,7,8-tetrahydromethanopterin + H(+)</text>
        <dbReference type="Rhea" id="RHEA:19053"/>
        <dbReference type="ChEBI" id="CHEBI:15377"/>
        <dbReference type="ChEBI" id="CHEBI:15378"/>
        <dbReference type="ChEBI" id="CHEBI:58018"/>
        <dbReference type="ChEBI" id="CHEBI:58337"/>
        <dbReference type="EC" id="3.5.4.27"/>
    </reaction>
</comment>
<dbReference type="EC" id="3.5.4.27" evidence="5"/>